<dbReference type="EMBL" id="JAATJL010000001">
    <property type="protein sequence ID" value="NJC22041.1"/>
    <property type="molecule type" value="Genomic_DNA"/>
</dbReference>
<evidence type="ECO:0000313" key="2">
    <source>
        <dbReference type="Proteomes" id="UP000547458"/>
    </source>
</evidence>
<organism evidence="1 2">
    <name type="scientific">Arthrobacter pigmenti</name>
    <dbReference type="NCBI Taxonomy" id="271432"/>
    <lineage>
        <taxon>Bacteria</taxon>
        <taxon>Bacillati</taxon>
        <taxon>Actinomycetota</taxon>
        <taxon>Actinomycetes</taxon>
        <taxon>Micrococcales</taxon>
        <taxon>Micrococcaceae</taxon>
        <taxon>Arthrobacter</taxon>
    </lineage>
</organism>
<gene>
    <name evidence="1" type="ORF">BJ994_001117</name>
</gene>
<protein>
    <submittedName>
        <fullName evidence="1">Uncharacterized protein</fullName>
    </submittedName>
</protein>
<accession>A0A846RUU1</accession>
<comment type="caution">
    <text evidence="1">The sequence shown here is derived from an EMBL/GenBank/DDBJ whole genome shotgun (WGS) entry which is preliminary data.</text>
</comment>
<sequence>MHGRPVTFRNSPEMPRYILIVENCDCRLWFPEFKHRIIVE</sequence>
<evidence type="ECO:0000313" key="1">
    <source>
        <dbReference type="EMBL" id="NJC22041.1"/>
    </source>
</evidence>
<proteinExistence type="predicted"/>
<dbReference type="Proteomes" id="UP000547458">
    <property type="component" value="Unassembled WGS sequence"/>
</dbReference>
<name>A0A846RUU1_9MICC</name>
<reference evidence="1 2" key="1">
    <citation type="submission" date="2020-03" db="EMBL/GenBank/DDBJ databases">
        <title>Sequencing the genomes of 1000 actinobacteria strains.</title>
        <authorList>
            <person name="Klenk H.-P."/>
        </authorList>
    </citation>
    <scope>NUCLEOTIDE SEQUENCE [LARGE SCALE GENOMIC DNA]</scope>
    <source>
        <strain evidence="1 2">DSM 16403</strain>
    </source>
</reference>
<keyword evidence="2" id="KW-1185">Reference proteome</keyword>
<dbReference type="AlphaFoldDB" id="A0A846RUU1"/>